<dbReference type="GeneID" id="94428317"/>
<evidence type="ECO:0000256" key="1">
    <source>
        <dbReference type="SAM" id="MobiDB-lite"/>
    </source>
</evidence>
<name>A0A2C6KZS8_9APIC</name>
<evidence type="ECO:0000313" key="3">
    <source>
        <dbReference type="Proteomes" id="UP000221165"/>
    </source>
</evidence>
<dbReference type="RefSeq" id="XP_067922910.1">
    <property type="nucleotide sequence ID" value="XM_068065106.1"/>
</dbReference>
<gene>
    <name evidence="2" type="ORF">CSUI_004925</name>
</gene>
<dbReference type="Proteomes" id="UP000221165">
    <property type="component" value="Unassembled WGS sequence"/>
</dbReference>
<evidence type="ECO:0000313" key="2">
    <source>
        <dbReference type="EMBL" id="PHJ21226.1"/>
    </source>
</evidence>
<keyword evidence="3" id="KW-1185">Reference proteome</keyword>
<feature type="region of interest" description="Disordered" evidence="1">
    <location>
        <begin position="1"/>
        <end position="43"/>
    </location>
</feature>
<reference evidence="2 3" key="1">
    <citation type="journal article" date="2017" name="Int. J. Parasitol.">
        <title>The genome of the protozoan parasite Cystoisospora suis and a reverse vaccinology approach to identify vaccine candidates.</title>
        <authorList>
            <person name="Palmieri N."/>
            <person name="Shrestha A."/>
            <person name="Ruttkowski B."/>
            <person name="Beck T."/>
            <person name="Vogl C."/>
            <person name="Tomley F."/>
            <person name="Blake D.P."/>
            <person name="Joachim A."/>
        </authorList>
    </citation>
    <scope>NUCLEOTIDE SEQUENCE [LARGE SCALE GENOMIC DNA]</scope>
    <source>
        <strain evidence="2 3">Wien I</strain>
    </source>
</reference>
<proteinExistence type="predicted"/>
<organism evidence="2 3">
    <name type="scientific">Cystoisospora suis</name>
    <dbReference type="NCBI Taxonomy" id="483139"/>
    <lineage>
        <taxon>Eukaryota</taxon>
        <taxon>Sar</taxon>
        <taxon>Alveolata</taxon>
        <taxon>Apicomplexa</taxon>
        <taxon>Conoidasida</taxon>
        <taxon>Coccidia</taxon>
        <taxon>Eucoccidiorida</taxon>
        <taxon>Eimeriorina</taxon>
        <taxon>Sarcocystidae</taxon>
        <taxon>Cystoisospora</taxon>
    </lineage>
</organism>
<feature type="non-terminal residue" evidence="2">
    <location>
        <position position="94"/>
    </location>
</feature>
<accession>A0A2C6KZS8</accession>
<dbReference type="EMBL" id="MIGC01002360">
    <property type="protein sequence ID" value="PHJ21226.1"/>
    <property type="molecule type" value="Genomic_DNA"/>
</dbReference>
<sequence>MEAGKGERGGVTSENGSGILRGSSDDLYTPPSSPPVEVASDAADEVAKISSSLPVHERYKVPRQNRTRCQIHDYETYKHMHWRSLHDSESFWRE</sequence>
<comment type="caution">
    <text evidence="2">The sequence shown here is derived from an EMBL/GenBank/DDBJ whole genome shotgun (WGS) entry which is preliminary data.</text>
</comment>
<protein>
    <submittedName>
        <fullName evidence="2">Acetyl-coenzyme a</fullName>
    </submittedName>
</protein>
<dbReference type="VEuPathDB" id="ToxoDB:CSUI_004925"/>
<dbReference type="AlphaFoldDB" id="A0A2C6KZS8"/>